<feature type="region of interest" description="Disordered" evidence="1">
    <location>
        <begin position="1"/>
        <end position="23"/>
    </location>
</feature>
<feature type="non-terminal residue" evidence="2">
    <location>
        <position position="64"/>
    </location>
</feature>
<dbReference type="AlphaFoldDB" id="A0A9P5ZMR3"/>
<dbReference type="Proteomes" id="UP000807025">
    <property type="component" value="Unassembled WGS sequence"/>
</dbReference>
<sequence length="64" mass="7005">VEMQRCRAGGHEEPGIPAFRRTSPRTSVDVPICACVFQVTSLECPVIETSISGVPNGRWAVRYS</sequence>
<keyword evidence="3" id="KW-1185">Reference proteome</keyword>
<proteinExistence type="predicted"/>
<evidence type="ECO:0000313" key="2">
    <source>
        <dbReference type="EMBL" id="KAF9490220.1"/>
    </source>
</evidence>
<evidence type="ECO:0000256" key="1">
    <source>
        <dbReference type="SAM" id="MobiDB-lite"/>
    </source>
</evidence>
<name>A0A9P5ZMR3_PLEER</name>
<dbReference type="EMBL" id="MU154647">
    <property type="protein sequence ID" value="KAF9490220.1"/>
    <property type="molecule type" value="Genomic_DNA"/>
</dbReference>
<reference evidence="2" key="1">
    <citation type="submission" date="2020-11" db="EMBL/GenBank/DDBJ databases">
        <authorList>
            <consortium name="DOE Joint Genome Institute"/>
            <person name="Ahrendt S."/>
            <person name="Riley R."/>
            <person name="Andreopoulos W."/>
            <person name="Labutti K."/>
            <person name="Pangilinan J."/>
            <person name="Ruiz-Duenas F.J."/>
            <person name="Barrasa J.M."/>
            <person name="Sanchez-Garcia M."/>
            <person name="Camarero S."/>
            <person name="Miyauchi S."/>
            <person name="Serrano A."/>
            <person name="Linde D."/>
            <person name="Babiker R."/>
            <person name="Drula E."/>
            <person name="Ayuso-Fernandez I."/>
            <person name="Pacheco R."/>
            <person name="Padilla G."/>
            <person name="Ferreira P."/>
            <person name="Barriuso J."/>
            <person name="Kellner H."/>
            <person name="Castanera R."/>
            <person name="Alfaro M."/>
            <person name="Ramirez L."/>
            <person name="Pisabarro A.G."/>
            <person name="Kuo A."/>
            <person name="Tritt A."/>
            <person name="Lipzen A."/>
            <person name="He G."/>
            <person name="Yan M."/>
            <person name="Ng V."/>
            <person name="Cullen D."/>
            <person name="Martin F."/>
            <person name="Rosso M.-N."/>
            <person name="Henrissat B."/>
            <person name="Hibbett D."/>
            <person name="Martinez A.T."/>
            <person name="Grigoriev I.V."/>
        </authorList>
    </citation>
    <scope>NUCLEOTIDE SEQUENCE</scope>
    <source>
        <strain evidence="2">ATCC 90797</strain>
    </source>
</reference>
<gene>
    <name evidence="2" type="ORF">BDN71DRAFT_1454759</name>
</gene>
<protein>
    <submittedName>
        <fullName evidence="2">Uncharacterized protein</fullName>
    </submittedName>
</protein>
<accession>A0A9P5ZMR3</accession>
<organism evidence="2 3">
    <name type="scientific">Pleurotus eryngii</name>
    <name type="common">Boletus of the steppes</name>
    <dbReference type="NCBI Taxonomy" id="5323"/>
    <lineage>
        <taxon>Eukaryota</taxon>
        <taxon>Fungi</taxon>
        <taxon>Dikarya</taxon>
        <taxon>Basidiomycota</taxon>
        <taxon>Agaricomycotina</taxon>
        <taxon>Agaricomycetes</taxon>
        <taxon>Agaricomycetidae</taxon>
        <taxon>Agaricales</taxon>
        <taxon>Pleurotineae</taxon>
        <taxon>Pleurotaceae</taxon>
        <taxon>Pleurotus</taxon>
    </lineage>
</organism>
<feature type="non-terminal residue" evidence="2">
    <location>
        <position position="1"/>
    </location>
</feature>
<comment type="caution">
    <text evidence="2">The sequence shown here is derived from an EMBL/GenBank/DDBJ whole genome shotgun (WGS) entry which is preliminary data.</text>
</comment>
<evidence type="ECO:0000313" key="3">
    <source>
        <dbReference type="Proteomes" id="UP000807025"/>
    </source>
</evidence>